<evidence type="ECO:0000256" key="2">
    <source>
        <dbReference type="ARBA" id="ARBA00022490"/>
    </source>
</evidence>
<evidence type="ECO:0000313" key="14">
    <source>
        <dbReference type="Proteomes" id="UP000732377"/>
    </source>
</evidence>
<dbReference type="EMBL" id="PIUK01000009">
    <property type="protein sequence ID" value="MBY6275005.1"/>
    <property type="molecule type" value="Genomic_DNA"/>
</dbReference>
<dbReference type="InterPro" id="IPR018215">
    <property type="entry name" value="ClpP_Ser_AS"/>
</dbReference>
<proteinExistence type="inferred from homology"/>
<dbReference type="GO" id="GO:0004176">
    <property type="term" value="F:ATP-dependent peptidase activity"/>
    <property type="evidence" value="ECO:0007669"/>
    <property type="project" value="InterPro"/>
</dbReference>
<dbReference type="RefSeq" id="WP_011195046.1">
    <property type="nucleotide sequence ID" value="NZ_JACSIR010000091.1"/>
</dbReference>
<dbReference type="Proteomes" id="UP000732377">
    <property type="component" value="Unassembled WGS sequence"/>
</dbReference>
<dbReference type="InterPro" id="IPR029045">
    <property type="entry name" value="ClpP/crotonase-like_dom_sf"/>
</dbReference>
<gene>
    <name evidence="7" type="primary">clpP</name>
    <name evidence="13" type="ORF">CWE10_02115</name>
</gene>
<dbReference type="GO" id="GO:0051117">
    <property type="term" value="F:ATPase binding"/>
    <property type="evidence" value="ECO:0007669"/>
    <property type="project" value="TreeGrafter"/>
</dbReference>
<dbReference type="NCBIfam" id="NF001368">
    <property type="entry name" value="PRK00277.1"/>
    <property type="match status" value="1"/>
</dbReference>
<dbReference type="PROSITE" id="PS00381">
    <property type="entry name" value="CLP_PROTEASE_SER"/>
    <property type="match status" value="1"/>
</dbReference>
<evidence type="ECO:0000256" key="12">
    <source>
        <dbReference type="RuleBase" id="RU003567"/>
    </source>
</evidence>
<evidence type="ECO:0000256" key="4">
    <source>
        <dbReference type="ARBA" id="ARBA00022801"/>
    </source>
</evidence>
<dbReference type="GO" id="GO:0009368">
    <property type="term" value="C:endopeptidase Clp complex"/>
    <property type="evidence" value="ECO:0007669"/>
    <property type="project" value="TreeGrafter"/>
</dbReference>
<dbReference type="FunFam" id="3.90.226.10:FF:000001">
    <property type="entry name" value="ATP-dependent Clp protease proteolytic subunit"/>
    <property type="match status" value="1"/>
</dbReference>
<comment type="catalytic activity">
    <reaction evidence="6 7 9">
        <text>Hydrolysis of proteins to small peptides in the presence of ATP and magnesium. alpha-casein is the usual test substrate. In the absence of ATP, only oligopeptides shorter than five residues are hydrolyzed (such as succinyl-Leu-Tyr-|-NHMec, and Leu-Tyr-Leu-|-Tyr-Trp, in which cleavage of the -Tyr-|-Leu- and -Tyr-|-Trp bonds also occurs).</text>
        <dbReference type="EC" id="3.4.21.92"/>
    </reaction>
</comment>
<comment type="function">
    <text evidence="7 11">Cleaves peptides in various proteins in a process that requires ATP hydrolysis. Has a chymotrypsin-like activity. Plays a major role in the degradation of misfolded proteins.</text>
</comment>
<dbReference type="GO" id="GO:0004252">
    <property type="term" value="F:serine-type endopeptidase activity"/>
    <property type="evidence" value="ECO:0007669"/>
    <property type="project" value="UniProtKB-UniRule"/>
</dbReference>
<evidence type="ECO:0000256" key="11">
    <source>
        <dbReference type="RuleBase" id="RU000550"/>
    </source>
</evidence>
<dbReference type="GO" id="GO:0006515">
    <property type="term" value="P:protein quality control for misfolded or incompletely synthesized proteins"/>
    <property type="evidence" value="ECO:0007669"/>
    <property type="project" value="TreeGrafter"/>
</dbReference>
<feature type="active site" description="Nucleophile" evidence="7">
    <location>
        <position position="99"/>
    </location>
</feature>
<dbReference type="InterPro" id="IPR023562">
    <property type="entry name" value="ClpP/TepA"/>
</dbReference>
<organism evidence="13 14">
    <name type="scientific">Symbiobacterium thermophilum</name>
    <dbReference type="NCBI Taxonomy" id="2734"/>
    <lineage>
        <taxon>Bacteria</taxon>
        <taxon>Bacillati</taxon>
        <taxon>Bacillota</taxon>
        <taxon>Clostridia</taxon>
        <taxon>Eubacteriales</taxon>
        <taxon>Symbiobacteriaceae</taxon>
        <taxon>Symbiobacterium</taxon>
    </lineage>
</organism>
<comment type="caution">
    <text evidence="13">The sequence shown here is derived from an EMBL/GenBank/DDBJ whole genome shotgun (WGS) entry which is preliminary data.</text>
</comment>
<dbReference type="CDD" id="cd07017">
    <property type="entry name" value="S14_ClpP_2"/>
    <property type="match status" value="1"/>
</dbReference>
<dbReference type="Pfam" id="PF00574">
    <property type="entry name" value="CLP_protease"/>
    <property type="match status" value="1"/>
</dbReference>
<accession>A0A953IBB7</accession>
<dbReference type="OMA" id="TIHMHPT"/>
<protein>
    <recommendedName>
        <fullName evidence="7 12">ATP-dependent Clp protease proteolytic subunit</fullName>
        <ecNumber evidence="7 10">3.4.21.92</ecNumber>
    </recommendedName>
    <alternativeName>
        <fullName evidence="7">Endopeptidase Clp</fullName>
    </alternativeName>
</protein>
<keyword evidence="5 7" id="KW-0720">Serine protease</keyword>
<dbReference type="GO" id="GO:0005737">
    <property type="term" value="C:cytoplasm"/>
    <property type="evidence" value="ECO:0007669"/>
    <property type="project" value="UniProtKB-SubCell"/>
</dbReference>
<feature type="active site" evidence="7 9">
    <location>
        <position position="123"/>
    </location>
</feature>
<dbReference type="SMR" id="A0A953IBB7"/>
<dbReference type="HAMAP" id="MF_00444">
    <property type="entry name" value="ClpP"/>
    <property type="match status" value="1"/>
</dbReference>
<dbReference type="InterPro" id="IPR033135">
    <property type="entry name" value="ClpP_His_AS"/>
</dbReference>
<keyword evidence="4 7" id="KW-0378">Hydrolase</keyword>
<sequence length="200" mass="22005">MSSLIPIVIEQTSRGERSYDIYSRLLKDRIIFLGTSIDDQVANAVTAQLLFLESDDPDKEINMYINSSGGITSAGLAIYDTMQHIKPKVNTYAIGMAASMAAVLLAGGTGTRYALPHARILIHQPWVKGGIGGQVTDIEITAKELLHTKEKLAEIIAKHTGQPLEKVKEDSERDRWMSAEEAKAYGLVDVVVQPRERKKA</sequence>
<keyword evidence="3 7" id="KW-0645">Protease</keyword>
<evidence type="ECO:0000256" key="1">
    <source>
        <dbReference type="ARBA" id="ARBA00007039"/>
    </source>
</evidence>
<dbReference type="InterPro" id="IPR001907">
    <property type="entry name" value="ClpP"/>
</dbReference>
<dbReference type="NCBIfam" id="NF009205">
    <property type="entry name" value="PRK12553.1"/>
    <property type="match status" value="1"/>
</dbReference>
<name>A0A953IBB7_SYMTR</name>
<dbReference type="PANTHER" id="PTHR10381:SF70">
    <property type="entry name" value="ATP-DEPENDENT CLP PROTEASE PROTEOLYTIC SUBUNIT"/>
    <property type="match status" value="1"/>
</dbReference>
<dbReference type="PRINTS" id="PR00127">
    <property type="entry name" value="CLPPROTEASEP"/>
</dbReference>
<keyword evidence="2 7" id="KW-0963">Cytoplasm</keyword>
<dbReference type="AlphaFoldDB" id="A0A953IBB7"/>
<evidence type="ECO:0000256" key="6">
    <source>
        <dbReference type="ARBA" id="ARBA00034021"/>
    </source>
</evidence>
<feature type="active site" evidence="8">
    <location>
        <position position="99"/>
    </location>
</feature>
<evidence type="ECO:0000313" key="13">
    <source>
        <dbReference type="EMBL" id="MBY6275005.1"/>
    </source>
</evidence>
<evidence type="ECO:0000256" key="7">
    <source>
        <dbReference type="HAMAP-Rule" id="MF_00444"/>
    </source>
</evidence>
<dbReference type="Gene3D" id="3.90.226.10">
    <property type="entry name" value="2-enoyl-CoA Hydratase, Chain A, domain 1"/>
    <property type="match status" value="1"/>
</dbReference>
<comment type="subunit">
    <text evidence="7">Fourteen ClpP subunits assemble into 2 heptameric rings which stack back to back to give a disk-like structure with a central cavity, resembling the structure of eukaryotic proteasomes.</text>
</comment>
<evidence type="ECO:0000256" key="8">
    <source>
        <dbReference type="PROSITE-ProRule" id="PRU10085"/>
    </source>
</evidence>
<dbReference type="PROSITE" id="PS00382">
    <property type="entry name" value="CLP_PROTEASE_HIS"/>
    <property type="match status" value="1"/>
</dbReference>
<evidence type="ECO:0000256" key="5">
    <source>
        <dbReference type="ARBA" id="ARBA00022825"/>
    </source>
</evidence>
<comment type="subcellular location">
    <subcellularLocation>
        <location evidence="7">Cytoplasm</location>
    </subcellularLocation>
</comment>
<dbReference type="SUPFAM" id="SSF52096">
    <property type="entry name" value="ClpP/crotonase"/>
    <property type="match status" value="1"/>
</dbReference>
<evidence type="ECO:0000256" key="3">
    <source>
        <dbReference type="ARBA" id="ARBA00022670"/>
    </source>
</evidence>
<dbReference type="EC" id="3.4.21.92" evidence="7 10"/>
<dbReference type="PANTHER" id="PTHR10381">
    <property type="entry name" value="ATP-DEPENDENT CLP PROTEASE PROTEOLYTIC SUBUNIT"/>
    <property type="match status" value="1"/>
</dbReference>
<reference evidence="13" key="1">
    <citation type="submission" date="2017-11" db="EMBL/GenBank/DDBJ databases">
        <title>Three new genomes from thermophilic consortium.</title>
        <authorList>
            <person name="Quaggio R."/>
            <person name="Amgarten D."/>
            <person name="Setubal J.C."/>
        </authorList>
    </citation>
    <scope>NUCLEOTIDE SEQUENCE</scope>
    <source>
        <strain evidence="13">ZCTH01-B2</strain>
    </source>
</reference>
<evidence type="ECO:0000256" key="10">
    <source>
        <dbReference type="RuleBase" id="RU000549"/>
    </source>
</evidence>
<evidence type="ECO:0000256" key="9">
    <source>
        <dbReference type="PROSITE-ProRule" id="PRU10086"/>
    </source>
</evidence>
<comment type="similarity">
    <text evidence="1 7 12">Belongs to the peptidase S14 family.</text>
</comment>